<comment type="caution">
    <text evidence="3">The sequence shown here is derived from an EMBL/GenBank/DDBJ whole genome shotgun (WGS) entry which is preliminary data.</text>
</comment>
<feature type="signal peptide" evidence="1">
    <location>
        <begin position="1"/>
        <end position="20"/>
    </location>
</feature>
<feature type="domain" description="SusD-like N-terminal" evidence="2">
    <location>
        <begin position="32"/>
        <end position="234"/>
    </location>
</feature>
<organism evidence="3 4">
    <name type="scientific">Segatella cerevisiae</name>
    <dbReference type="NCBI Taxonomy" id="2053716"/>
    <lineage>
        <taxon>Bacteria</taxon>
        <taxon>Pseudomonadati</taxon>
        <taxon>Bacteroidota</taxon>
        <taxon>Bacteroidia</taxon>
        <taxon>Bacteroidales</taxon>
        <taxon>Prevotellaceae</taxon>
        <taxon>Segatella</taxon>
    </lineage>
</organism>
<gene>
    <name evidence="3" type="ORF">NG821_08050</name>
</gene>
<dbReference type="InterPro" id="IPR011990">
    <property type="entry name" value="TPR-like_helical_dom_sf"/>
</dbReference>
<keyword evidence="4" id="KW-1185">Reference proteome</keyword>
<protein>
    <submittedName>
        <fullName evidence="3">RagB/SusD family nutrient uptake outer membrane protein</fullName>
    </submittedName>
</protein>
<dbReference type="RefSeq" id="WP_252761148.1">
    <property type="nucleotide sequence ID" value="NZ_JAMXLY010000028.1"/>
</dbReference>
<evidence type="ECO:0000313" key="3">
    <source>
        <dbReference type="EMBL" id="MCO6025792.1"/>
    </source>
</evidence>
<dbReference type="Gene3D" id="1.25.40.390">
    <property type="match status" value="1"/>
</dbReference>
<dbReference type="SUPFAM" id="SSF48452">
    <property type="entry name" value="TPR-like"/>
    <property type="match status" value="1"/>
</dbReference>
<dbReference type="InterPro" id="IPR033985">
    <property type="entry name" value="SusD-like_N"/>
</dbReference>
<name>A0ABT1BXJ7_9BACT</name>
<feature type="chain" id="PRO_5047332447" evidence="1">
    <location>
        <begin position="21"/>
        <end position="476"/>
    </location>
</feature>
<accession>A0ABT1BXJ7</accession>
<reference evidence="3 4" key="1">
    <citation type="submission" date="2022-06" db="EMBL/GenBank/DDBJ databases">
        <title>A taxonomic note on the genus Prevotella: Description of four novel genera and emended description of the genera Hallella and Xylanibacter.</title>
        <authorList>
            <person name="Hitch T.C.A."/>
        </authorList>
    </citation>
    <scope>NUCLEOTIDE SEQUENCE [LARGE SCALE GENOMIC DNA]</scope>
    <source>
        <strain evidence="3 4">DSM 100619</strain>
    </source>
</reference>
<proteinExistence type="predicted"/>
<dbReference type="Proteomes" id="UP001204015">
    <property type="component" value="Unassembled WGS sequence"/>
</dbReference>
<dbReference type="Pfam" id="PF14322">
    <property type="entry name" value="SusD-like_3"/>
    <property type="match status" value="1"/>
</dbReference>
<sequence length="476" mass="53324">MKTNISGRKFLRVLALFCMAAGVLSWTSCDSYLDNVPKGQKIPTTLKDFTDMIGNEYTNQREDVTQALLLLNDRYVSSANLNYYPLWKANYFWDESANRVQLNNSDEMTYYNGYAAISTANLILENVPSATDGTDKDRAVAIAQAKILRDMKYFTLVNYYSHTYNASTASSDGGVPLITSAEVGASYTQPNVQAIYDFILKDIQAALPDLPEKSQNVLYADAATGNAFAARVYLQMSDYTNALKYAQAALAYNDSLFDWKAFYNAHKSVLDPPDVYQQITSPMGFDYCENYNFCHGNNSYQGSDFSMRVDRAARFEPGDAEFLSRWKKRTVGSDTYYAAMTAGYYNCGGMTTTEVYLIEAECLARLGNIDEAMAVLNKVRKARILDSYYKDLTASTVEEAVRQIRDVKANALIFTIVPFCDARRLNLEPAYARTLEKTENGVNYSLAPDSYMWTMPFPQGAVDNPGNGTVKQNVNK</sequence>
<evidence type="ECO:0000313" key="4">
    <source>
        <dbReference type="Proteomes" id="UP001204015"/>
    </source>
</evidence>
<keyword evidence="1" id="KW-0732">Signal</keyword>
<dbReference type="PROSITE" id="PS51257">
    <property type="entry name" value="PROKAR_LIPOPROTEIN"/>
    <property type="match status" value="1"/>
</dbReference>
<evidence type="ECO:0000259" key="2">
    <source>
        <dbReference type="Pfam" id="PF14322"/>
    </source>
</evidence>
<evidence type="ECO:0000256" key="1">
    <source>
        <dbReference type="SAM" id="SignalP"/>
    </source>
</evidence>
<dbReference type="EMBL" id="JAMXLY010000028">
    <property type="protein sequence ID" value="MCO6025792.1"/>
    <property type="molecule type" value="Genomic_DNA"/>
</dbReference>